<evidence type="ECO:0000313" key="1">
    <source>
        <dbReference type="EMBL" id="JAD43976.1"/>
    </source>
</evidence>
<sequence length="55" mass="6051">METLEMIFPCSCCLVLFLIPAGLILSEWSLSLAQSCFYNGNESLCKVGYSIEVLA</sequence>
<dbReference type="EMBL" id="GBRH01253919">
    <property type="protein sequence ID" value="JAD43976.1"/>
    <property type="molecule type" value="Transcribed_RNA"/>
</dbReference>
<proteinExistence type="predicted"/>
<reference evidence="1" key="2">
    <citation type="journal article" date="2015" name="Data Brief">
        <title>Shoot transcriptome of the giant reed, Arundo donax.</title>
        <authorList>
            <person name="Barrero R.A."/>
            <person name="Guerrero F.D."/>
            <person name="Moolhuijzen P."/>
            <person name="Goolsby J.A."/>
            <person name="Tidwell J."/>
            <person name="Bellgard S.E."/>
            <person name="Bellgard M.I."/>
        </authorList>
    </citation>
    <scope>NUCLEOTIDE SEQUENCE</scope>
    <source>
        <tissue evidence="1">Shoot tissue taken approximately 20 cm above the soil surface</tissue>
    </source>
</reference>
<organism evidence="1">
    <name type="scientific">Arundo donax</name>
    <name type="common">Giant reed</name>
    <name type="synonym">Donax arundinaceus</name>
    <dbReference type="NCBI Taxonomy" id="35708"/>
    <lineage>
        <taxon>Eukaryota</taxon>
        <taxon>Viridiplantae</taxon>
        <taxon>Streptophyta</taxon>
        <taxon>Embryophyta</taxon>
        <taxon>Tracheophyta</taxon>
        <taxon>Spermatophyta</taxon>
        <taxon>Magnoliopsida</taxon>
        <taxon>Liliopsida</taxon>
        <taxon>Poales</taxon>
        <taxon>Poaceae</taxon>
        <taxon>PACMAD clade</taxon>
        <taxon>Arundinoideae</taxon>
        <taxon>Arundineae</taxon>
        <taxon>Arundo</taxon>
    </lineage>
</organism>
<reference evidence="1" key="1">
    <citation type="submission" date="2014-09" db="EMBL/GenBank/DDBJ databases">
        <authorList>
            <person name="Magalhaes I.L.F."/>
            <person name="Oliveira U."/>
            <person name="Santos F.R."/>
            <person name="Vidigal T.H.D.A."/>
            <person name="Brescovit A.D."/>
            <person name="Santos A.J."/>
        </authorList>
    </citation>
    <scope>NUCLEOTIDE SEQUENCE</scope>
    <source>
        <tissue evidence="1">Shoot tissue taken approximately 20 cm above the soil surface</tissue>
    </source>
</reference>
<dbReference type="AlphaFoldDB" id="A0A0A8ZYS3"/>
<name>A0A0A8ZYS3_ARUDO</name>
<accession>A0A0A8ZYS3</accession>
<protein>
    <submittedName>
        <fullName evidence="1">Uncharacterized protein</fullName>
    </submittedName>
</protein>